<gene>
    <name evidence="2" type="ORF">GFV13_06545</name>
</gene>
<evidence type="ECO:0000313" key="3">
    <source>
        <dbReference type="Proteomes" id="UP000469952"/>
    </source>
</evidence>
<dbReference type="Pfam" id="PF13602">
    <property type="entry name" value="ADH_zinc_N_2"/>
    <property type="match status" value="1"/>
</dbReference>
<dbReference type="RefSeq" id="WP_011679920.1">
    <property type="nucleotide sequence ID" value="NZ_AP017936.1"/>
</dbReference>
<dbReference type="OMA" id="MFGTPDM"/>
<name>A0A222YBD9_LEUME</name>
<keyword evidence="1" id="KW-0479">Metal-binding</keyword>
<dbReference type="PROSITE" id="PS01162">
    <property type="entry name" value="QOR_ZETA_CRYSTAL"/>
    <property type="match status" value="1"/>
</dbReference>
<dbReference type="InterPro" id="IPR013154">
    <property type="entry name" value="ADH-like_N"/>
</dbReference>
<dbReference type="GO" id="GO:0008270">
    <property type="term" value="F:zinc ion binding"/>
    <property type="evidence" value="ECO:0007669"/>
    <property type="project" value="InterPro"/>
</dbReference>
<dbReference type="SUPFAM" id="SSF50129">
    <property type="entry name" value="GroES-like"/>
    <property type="match status" value="1"/>
</dbReference>
<dbReference type="InterPro" id="IPR011032">
    <property type="entry name" value="GroES-like_sf"/>
</dbReference>
<dbReference type="Proteomes" id="UP000469952">
    <property type="component" value="Unassembled WGS sequence"/>
</dbReference>
<proteinExistence type="inferred from homology"/>
<evidence type="ECO:0000313" key="2">
    <source>
        <dbReference type="EMBL" id="MQR26931.1"/>
    </source>
</evidence>
<dbReference type="InterPro" id="IPR014182">
    <property type="entry name" value="ADH_Zn_typ-1"/>
</dbReference>
<dbReference type="GO" id="GO:0016491">
    <property type="term" value="F:oxidoreductase activity"/>
    <property type="evidence" value="ECO:0007669"/>
    <property type="project" value="UniProtKB-KW"/>
</dbReference>
<dbReference type="AlphaFoldDB" id="A0A222YBD9"/>
<dbReference type="EMBL" id="WIPA01000008">
    <property type="protein sequence ID" value="MQR26931.1"/>
    <property type="molecule type" value="Genomic_DNA"/>
</dbReference>
<dbReference type="NCBIfam" id="TIGR02817">
    <property type="entry name" value="adh_fam_1"/>
    <property type="match status" value="1"/>
</dbReference>
<dbReference type="SMART" id="SM00829">
    <property type="entry name" value="PKS_ER"/>
    <property type="match status" value="1"/>
</dbReference>
<reference evidence="2 3" key="1">
    <citation type="submission" date="2019-10" db="EMBL/GenBank/DDBJ databases">
        <title>WGS of Leuconostoc mesenteroides.</title>
        <authorList>
            <person name="Melo Bolivar J."/>
            <person name="Marino-Ramirez L."/>
            <person name="Villamil Diaz L.M."/>
        </authorList>
    </citation>
    <scope>NUCLEOTIDE SEQUENCE [LARGE SCALE GENOMIC DNA]</scope>
    <source>
        <strain evidence="2 3">M11</strain>
    </source>
</reference>
<sequence length="356" mass="39295">MNLLDKIKNIWPFGQSHKMRAIGFERPLLIDQPDAFVEKVIPRPQPDKDELLVKVLASSVNPVDTKMRANYTHDGVFRILGFDAVGVVVEVGQNVQHFSVGDKVYYAGAQLKPGSNADLQVVHEALVGHAPTSLSDEEIAAMPLTSITAYEILHEALCYDLEENSALGHTILIVNGAGGVGSVLIQLAKYIGMTVITTASRTESVTWVKSLGADYILDYHQDLNEQMRKIQHDKVDNIAILQNTDYYWPLATAVIKPFGRIASIVETTEPIDMGPLKNIGAQFSWVFMFAKGNYGVNMQSQGNALNQVARLLDENKIKTTLSKTYHGLSVENIRAATKEVEAGRMIGKVVVKYDEQ</sequence>
<keyword evidence="1" id="KW-0862">Zinc</keyword>
<dbReference type="Gene3D" id="3.40.50.720">
    <property type="entry name" value="NAD(P)-binding Rossmann-like Domain"/>
    <property type="match status" value="1"/>
</dbReference>
<dbReference type="InterPro" id="IPR052585">
    <property type="entry name" value="Lipid_raft_assoc_Zn_ADH"/>
</dbReference>
<dbReference type="PANTHER" id="PTHR43482:SF1">
    <property type="entry name" value="PROTEIN AST1-RELATED"/>
    <property type="match status" value="1"/>
</dbReference>
<dbReference type="Pfam" id="PF08240">
    <property type="entry name" value="ADH_N"/>
    <property type="match status" value="1"/>
</dbReference>
<dbReference type="InterPro" id="IPR020843">
    <property type="entry name" value="ER"/>
</dbReference>
<comment type="similarity">
    <text evidence="1">Belongs to the zinc-containing alcohol dehydrogenase family. Quinone oxidoreductase subfamily.</text>
</comment>
<dbReference type="PANTHER" id="PTHR43482">
    <property type="entry name" value="PROTEIN AST1-RELATED"/>
    <property type="match status" value="1"/>
</dbReference>
<dbReference type="STRING" id="1245.ARA02_05440"/>
<dbReference type="OrthoDB" id="9792162at2"/>
<dbReference type="CDD" id="cd08252">
    <property type="entry name" value="AL_MDR"/>
    <property type="match status" value="1"/>
</dbReference>
<dbReference type="InterPro" id="IPR036291">
    <property type="entry name" value="NAD(P)-bd_dom_sf"/>
</dbReference>
<comment type="caution">
    <text evidence="2">The sequence shown here is derived from an EMBL/GenBank/DDBJ whole genome shotgun (WGS) entry which is preliminary data.</text>
</comment>
<dbReference type="GeneID" id="29577334"/>
<organism evidence="2 3">
    <name type="scientific">Leuconostoc mesenteroides</name>
    <dbReference type="NCBI Taxonomy" id="1245"/>
    <lineage>
        <taxon>Bacteria</taxon>
        <taxon>Bacillati</taxon>
        <taxon>Bacillota</taxon>
        <taxon>Bacilli</taxon>
        <taxon>Lactobacillales</taxon>
        <taxon>Lactobacillaceae</taxon>
        <taxon>Leuconostoc</taxon>
    </lineage>
</organism>
<protein>
    <recommendedName>
        <fullName evidence="1">Zinc-type alcohol dehydrogenase-like protein</fullName>
    </recommendedName>
</protein>
<keyword evidence="1" id="KW-0560">Oxidoreductase</keyword>
<dbReference type="InterPro" id="IPR002364">
    <property type="entry name" value="Quin_OxRdtase/zeta-crystal_CS"/>
</dbReference>
<dbReference type="SUPFAM" id="SSF51735">
    <property type="entry name" value="NAD(P)-binding Rossmann-fold domains"/>
    <property type="match status" value="1"/>
</dbReference>
<accession>A0A222YBD9</accession>
<dbReference type="Gene3D" id="3.90.180.10">
    <property type="entry name" value="Medium-chain alcohol dehydrogenases, catalytic domain"/>
    <property type="match status" value="1"/>
</dbReference>
<evidence type="ECO:0000256" key="1">
    <source>
        <dbReference type="RuleBase" id="RU364000"/>
    </source>
</evidence>